<evidence type="ECO:0000256" key="3">
    <source>
        <dbReference type="ARBA" id="ARBA00022553"/>
    </source>
</evidence>
<dbReference type="InterPro" id="IPR004358">
    <property type="entry name" value="Sig_transdc_His_kin-like_C"/>
</dbReference>
<dbReference type="EMBL" id="LSFI01000001">
    <property type="protein sequence ID" value="OAG28747.1"/>
    <property type="molecule type" value="Genomic_DNA"/>
</dbReference>
<dbReference type="GO" id="GO:0006355">
    <property type="term" value="P:regulation of DNA-templated transcription"/>
    <property type="evidence" value="ECO:0007669"/>
    <property type="project" value="InterPro"/>
</dbReference>
<feature type="domain" description="Histidine kinase" evidence="9">
    <location>
        <begin position="155"/>
        <end position="362"/>
    </location>
</feature>
<dbReference type="Pfam" id="PF00989">
    <property type="entry name" value="PAS"/>
    <property type="match status" value="1"/>
</dbReference>
<dbReference type="InterPro" id="IPR036097">
    <property type="entry name" value="HisK_dim/P_sf"/>
</dbReference>
<dbReference type="GO" id="GO:0000155">
    <property type="term" value="F:phosphorelay sensor kinase activity"/>
    <property type="evidence" value="ECO:0007669"/>
    <property type="project" value="InterPro"/>
</dbReference>
<organism evidence="11 12">
    <name type="scientific">Thermodesulfatator autotrophicus</name>
    <dbReference type="NCBI Taxonomy" id="1795632"/>
    <lineage>
        <taxon>Bacteria</taxon>
        <taxon>Pseudomonadati</taxon>
        <taxon>Thermodesulfobacteriota</taxon>
        <taxon>Thermodesulfobacteria</taxon>
        <taxon>Thermodesulfobacteriales</taxon>
        <taxon>Thermodesulfatatoraceae</taxon>
        <taxon>Thermodesulfatator</taxon>
    </lineage>
</organism>
<dbReference type="PANTHER" id="PTHR43065:SF10">
    <property type="entry name" value="PEROXIDE STRESS-ACTIVATED HISTIDINE KINASE MAK3"/>
    <property type="match status" value="1"/>
</dbReference>
<dbReference type="CDD" id="cd00082">
    <property type="entry name" value="HisKA"/>
    <property type="match status" value="1"/>
</dbReference>
<dbReference type="InterPro" id="IPR035965">
    <property type="entry name" value="PAS-like_dom_sf"/>
</dbReference>
<dbReference type="Gene3D" id="3.30.450.20">
    <property type="entry name" value="PAS domain"/>
    <property type="match status" value="1"/>
</dbReference>
<keyword evidence="4" id="KW-0808">Transferase</keyword>
<evidence type="ECO:0000313" key="11">
    <source>
        <dbReference type="EMBL" id="OAG28747.1"/>
    </source>
</evidence>
<keyword evidence="5" id="KW-0547">Nucleotide-binding</keyword>
<dbReference type="CDD" id="cd00130">
    <property type="entry name" value="PAS"/>
    <property type="match status" value="1"/>
</dbReference>
<evidence type="ECO:0000259" key="10">
    <source>
        <dbReference type="PROSITE" id="PS50112"/>
    </source>
</evidence>
<dbReference type="InterPro" id="IPR013767">
    <property type="entry name" value="PAS_fold"/>
</dbReference>
<dbReference type="SMART" id="SM00387">
    <property type="entry name" value="HATPase_c"/>
    <property type="match status" value="1"/>
</dbReference>
<keyword evidence="8" id="KW-0902">Two-component regulatory system</keyword>
<keyword evidence="7" id="KW-0067">ATP-binding</keyword>
<dbReference type="PROSITE" id="PS50112">
    <property type="entry name" value="PAS"/>
    <property type="match status" value="1"/>
</dbReference>
<dbReference type="SUPFAM" id="SSF55785">
    <property type="entry name" value="PYP-like sensor domain (PAS domain)"/>
    <property type="match status" value="1"/>
</dbReference>
<dbReference type="SMART" id="SM00388">
    <property type="entry name" value="HisKA"/>
    <property type="match status" value="1"/>
</dbReference>
<dbReference type="RefSeq" id="WP_068540433.1">
    <property type="nucleotide sequence ID" value="NZ_LSFI01000001.1"/>
</dbReference>
<dbReference type="InterPro" id="IPR000014">
    <property type="entry name" value="PAS"/>
</dbReference>
<dbReference type="NCBIfam" id="TIGR00229">
    <property type="entry name" value="sensory_box"/>
    <property type="match status" value="1"/>
</dbReference>
<dbReference type="InterPro" id="IPR036890">
    <property type="entry name" value="HATPase_C_sf"/>
</dbReference>
<dbReference type="Proteomes" id="UP000076964">
    <property type="component" value="Unassembled WGS sequence"/>
</dbReference>
<reference evidence="11 12" key="1">
    <citation type="submission" date="2016-02" db="EMBL/GenBank/DDBJ databases">
        <title>Draft genome sequence of Thermodesulfatator sp. S606.</title>
        <authorList>
            <person name="Lai Q."/>
            <person name="Cao J."/>
            <person name="Dupont S."/>
            <person name="Shao Z."/>
            <person name="Jebbar M."/>
            <person name="Alain K."/>
        </authorList>
    </citation>
    <scope>NUCLEOTIDE SEQUENCE [LARGE SCALE GENOMIC DNA]</scope>
    <source>
        <strain evidence="11 12">S606</strain>
    </source>
</reference>
<evidence type="ECO:0000256" key="1">
    <source>
        <dbReference type="ARBA" id="ARBA00000085"/>
    </source>
</evidence>
<evidence type="ECO:0000313" key="12">
    <source>
        <dbReference type="Proteomes" id="UP000076964"/>
    </source>
</evidence>
<evidence type="ECO:0000256" key="8">
    <source>
        <dbReference type="ARBA" id="ARBA00023012"/>
    </source>
</evidence>
<dbReference type="EC" id="2.7.13.3" evidence="2"/>
<dbReference type="InterPro" id="IPR005467">
    <property type="entry name" value="His_kinase_dom"/>
</dbReference>
<keyword evidence="3" id="KW-0597">Phosphoprotein</keyword>
<evidence type="ECO:0000256" key="7">
    <source>
        <dbReference type="ARBA" id="ARBA00022840"/>
    </source>
</evidence>
<comment type="catalytic activity">
    <reaction evidence="1">
        <text>ATP + protein L-histidine = ADP + protein N-phospho-L-histidine.</text>
        <dbReference type="EC" id="2.7.13.3"/>
    </reaction>
</comment>
<name>A0A177E9Y2_9BACT</name>
<dbReference type="OrthoDB" id="9762798at2"/>
<accession>A0A177E9Y2</accession>
<dbReference type="AlphaFoldDB" id="A0A177E9Y2"/>
<dbReference type="Pfam" id="PF00512">
    <property type="entry name" value="HisKA"/>
    <property type="match status" value="1"/>
</dbReference>
<dbReference type="PANTHER" id="PTHR43065">
    <property type="entry name" value="SENSOR HISTIDINE KINASE"/>
    <property type="match status" value="1"/>
</dbReference>
<evidence type="ECO:0000256" key="2">
    <source>
        <dbReference type="ARBA" id="ARBA00012438"/>
    </source>
</evidence>
<protein>
    <recommendedName>
        <fullName evidence="2">histidine kinase</fullName>
        <ecNumber evidence="2">2.7.13.3</ecNumber>
    </recommendedName>
</protein>
<gene>
    <name evidence="11" type="ORF">TH606_00345</name>
</gene>
<evidence type="ECO:0000256" key="6">
    <source>
        <dbReference type="ARBA" id="ARBA00022777"/>
    </source>
</evidence>
<feature type="domain" description="PAS" evidence="10">
    <location>
        <begin position="15"/>
        <end position="85"/>
    </location>
</feature>
<keyword evidence="6" id="KW-0418">Kinase</keyword>
<proteinExistence type="predicted"/>
<evidence type="ECO:0000256" key="5">
    <source>
        <dbReference type="ARBA" id="ARBA00022741"/>
    </source>
</evidence>
<comment type="caution">
    <text evidence="11">The sequence shown here is derived from an EMBL/GenBank/DDBJ whole genome shotgun (WGS) entry which is preliminary data.</text>
</comment>
<sequence>MEKRVYWLKSSVVRSDELLEGIIESATDAIIAIDEEHKIILFNPAAEKIFGYQVEEALGKDLSILLPEKVASKHFSFIKEFLKTGDSPVIGKVLEGVARRKNGEDFPIEISRSATKIDDHWIFTAIVRDVTQEKEMERRLLESEKLAAVGIAASRIVHDIKNPLIAIGGFVFSLLKKESSEEKRQKLELILREIKCLEKLLSDISEFAKPLKLEIKEADLTTVCQEAIEIYRPRLEEEGIEIELIAPEKPVKVFLDEARLKEVLFNMFQNALEAMSATGNGKLTVEIVPREQTVQIIIRDTGPGIPEHVLKQLFTPFFTTKKKGTGLGLSISHKIIEAHGGKIKARNYEHGAEFTIELPYRPG</sequence>
<dbReference type="Gene3D" id="3.30.565.10">
    <property type="entry name" value="Histidine kinase-like ATPase, C-terminal domain"/>
    <property type="match status" value="1"/>
</dbReference>
<evidence type="ECO:0000256" key="4">
    <source>
        <dbReference type="ARBA" id="ARBA00022679"/>
    </source>
</evidence>
<dbReference type="GO" id="GO:0005524">
    <property type="term" value="F:ATP binding"/>
    <property type="evidence" value="ECO:0007669"/>
    <property type="project" value="UniProtKB-KW"/>
</dbReference>
<dbReference type="SMART" id="SM00091">
    <property type="entry name" value="PAS"/>
    <property type="match status" value="1"/>
</dbReference>
<dbReference type="PRINTS" id="PR00344">
    <property type="entry name" value="BCTRLSENSOR"/>
</dbReference>
<dbReference type="SUPFAM" id="SSF55874">
    <property type="entry name" value="ATPase domain of HSP90 chaperone/DNA topoisomerase II/histidine kinase"/>
    <property type="match status" value="1"/>
</dbReference>
<dbReference type="Gene3D" id="1.10.287.130">
    <property type="match status" value="1"/>
</dbReference>
<dbReference type="SUPFAM" id="SSF47384">
    <property type="entry name" value="Homodimeric domain of signal transducing histidine kinase"/>
    <property type="match status" value="1"/>
</dbReference>
<dbReference type="InterPro" id="IPR003661">
    <property type="entry name" value="HisK_dim/P_dom"/>
</dbReference>
<dbReference type="STRING" id="1795632.TH606_00345"/>
<dbReference type="Pfam" id="PF02518">
    <property type="entry name" value="HATPase_c"/>
    <property type="match status" value="1"/>
</dbReference>
<evidence type="ECO:0000259" key="9">
    <source>
        <dbReference type="PROSITE" id="PS50109"/>
    </source>
</evidence>
<keyword evidence="12" id="KW-1185">Reference proteome</keyword>
<dbReference type="InterPro" id="IPR003594">
    <property type="entry name" value="HATPase_dom"/>
</dbReference>
<dbReference type="PROSITE" id="PS50109">
    <property type="entry name" value="HIS_KIN"/>
    <property type="match status" value="1"/>
</dbReference>